<organism evidence="2 3">
    <name type="scientific">Phoenicibacter congonensis</name>
    <dbReference type="NCBI Taxonomy" id="1944646"/>
    <lineage>
        <taxon>Bacteria</taxon>
        <taxon>Bacillati</taxon>
        <taxon>Actinomycetota</taxon>
        <taxon>Coriobacteriia</taxon>
        <taxon>Eggerthellales</taxon>
        <taxon>Eggerthellaceae</taxon>
        <taxon>Phoenicibacter</taxon>
    </lineage>
</organism>
<dbReference type="InterPro" id="IPR005322">
    <property type="entry name" value="Peptidase_C69"/>
</dbReference>
<comment type="caution">
    <text evidence="2">The sequence shown here is derived from an EMBL/GenBank/DDBJ whole genome shotgun (WGS) entry which is preliminary data.</text>
</comment>
<evidence type="ECO:0000313" key="3">
    <source>
        <dbReference type="Proteomes" id="UP001168575"/>
    </source>
</evidence>
<dbReference type="EMBL" id="JAUMVS010000182">
    <property type="protein sequence ID" value="MDO4842468.1"/>
    <property type="molecule type" value="Genomic_DNA"/>
</dbReference>
<dbReference type="GO" id="GO:0016805">
    <property type="term" value="F:dipeptidase activity"/>
    <property type="evidence" value="ECO:0007669"/>
    <property type="project" value="InterPro"/>
</dbReference>
<evidence type="ECO:0000313" key="2">
    <source>
        <dbReference type="EMBL" id="MDO4842468.1"/>
    </source>
</evidence>
<dbReference type="PANTHER" id="PTHR12994:SF17">
    <property type="entry name" value="LD30995P"/>
    <property type="match status" value="1"/>
</dbReference>
<accession>A0AA43RJM6</accession>
<keyword evidence="3" id="KW-1185">Reference proteome</keyword>
<keyword evidence="1" id="KW-0175">Coiled coil</keyword>
<proteinExistence type="predicted"/>
<dbReference type="AlphaFoldDB" id="A0AA43RJM6"/>
<name>A0AA43RJM6_9ACTN</name>
<dbReference type="Gene3D" id="3.60.60.10">
    <property type="entry name" value="Penicillin V Acylase, Chain A"/>
    <property type="match status" value="1"/>
</dbReference>
<protein>
    <recommendedName>
        <fullName evidence="4">Dipeptidase</fullName>
    </recommendedName>
</protein>
<dbReference type="PANTHER" id="PTHR12994">
    <property type="entry name" value="SECERNIN"/>
    <property type="match status" value="1"/>
</dbReference>
<sequence length="467" mass="53276">MSEKYDYMPSCDTVAIPASDTAKGCNLLGKNSDREMTEAQPLAYYPAADHRTGETVKCTYIEIEQVPHTYGMIGSRPWWIWGFEMGVNEQGVAIGNEAEWSEVPPREEPALLGMDLLRLGLERGATAKEALQVIIQLLERHGQGGACRYGGDAVKSGYHNTFIISDPKEMYLMETVGKHWVYRSIKKAEGISNIYKIGEDYEACSDGIEAYAAELGLHTPGQTFDFSKSFLLLNNHFMGGFPRSKWTTWKLQNNLGKIDAEMTLDILRGHYEGTFMENYWSPVSCCVPSVCMHGGEPAHTQSAATMVVEYHHSEFKELLYTYWGSMCPPCCSFIVPFYNTGYIPERLGIGENHYQEDSFWWKMQRLVTDAESDYTRYHEKIQQAQKRLEPEFRSAAAETEAQAEDLLKQGKREEACRLLNALTERCLEKVEQEAERLTAEIEGEMSVYPPQSYRNKMQQFYREQVKL</sequence>
<dbReference type="GO" id="GO:0006508">
    <property type="term" value="P:proteolysis"/>
    <property type="evidence" value="ECO:0007669"/>
    <property type="project" value="InterPro"/>
</dbReference>
<dbReference type="GO" id="GO:0070004">
    <property type="term" value="F:cysteine-type exopeptidase activity"/>
    <property type="evidence" value="ECO:0007669"/>
    <property type="project" value="InterPro"/>
</dbReference>
<evidence type="ECO:0008006" key="4">
    <source>
        <dbReference type="Google" id="ProtNLM"/>
    </source>
</evidence>
<gene>
    <name evidence="2" type="ORF">Q3982_07330</name>
</gene>
<evidence type="ECO:0000256" key="1">
    <source>
        <dbReference type="SAM" id="Coils"/>
    </source>
</evidence>
<feature type="coiled-coil region" evidence="1">
    <location>
        <begin position="420"/>
        <end position="447"/>
    </location>
</feature>
<reference evidence="2" key="1">
    <citation type="submission" date="2023-07" db="EMBL/GenBank/DDBJ databases">
        <title>Between Cages and Wild: Unraveling the Impact of Captivity on Animal Microbiomes and Antimicrobial Resistance.</title>
        <authorList>
            <person name="Schmartz G.P."/>
            <person name="Rehner J."/>
            <person name="Schuff M.J."/>
            <person name="Becker S.L."/>
            <person name="Kravczyk M."/>
            <person name="Gurevich A."/>
            <person name="Francke R."/>
            <person name="Mueller R."/>
            <person name="Keller V."/>
            <person name="Keller A."/>
        </authorList>
    </citation>
    <scope>NUCLEOTIDE SEQUENCE</scope>
    <source>
        <strain evidence="2">S12M_St_49</strain>
    </source>
</reference>
<dbReference type="Proteomes" id="UP001168575">
    <property type="component" value="Unassembled WGS sequence"/>
</dbReference>